<protein>
    <recommendedName>
        <fullName evidence="4">MORN repeat protein</fullName>
    </recommendedName>
</protein>
<dbReference type="PANTHER" id="PTHR43215">
    <property type="entry name" value="RADIAL SPOKE HEAD 1 HOMOLOG"/>
    <property type="match status" value="1"/>
</dbReference>
<organism evidence="2 3">
    <name type="scientific">Paramecium octaurelia</name>
    <dbReference type="NCBI Taxonomy" id="43137"/>
    <lineage>
        <taxon>Eukaryota</taxon>
        <taxon>Sar</taxon>
        <taxon>Alveolata</taxon>
        <taxon>Ciliophora</taxon>
        <taxon>Intramacronucleata</taxon>
        <taxon>Oligohymenophorea</taxon>
        <taxon>Peniculida</taxon>
        <taxon>Parameciidae</taxon>
        <taxon>Paramecium</taxon>
    </lineage>
</organism>
<reference evidence="2" key="1">
    <citation type="submission" date="2021-01" db="EMBL/GenBank/DDBJ databases">
        <authorList>
            <consortium name="Genoscope - CEA"/>
            <person name="William W."/>
        </authorList>
    </citation>
    <scope>NUCLEOTIDE SEQUENCE</scope>
</reference>
<name>A0A8S1V613_PAROT</name>
<keyword evidence="3" id="KW-1185">Reference proteome</keyword>
<keyword evidence="1" id="KW-0677">Repeat</keyword>
<evidence type="ECO:0000313" key="3">
    <source>
        <dbReference type="Proteomes" id="UP000683925"/>
    </source>
</evidence>
<dbReference type="Pfam" id="PF02493">
    <property type="entry name" value="MORN"/>
    <property type="match status" value="9"/>
</dbReference>
<dbReference type="AlphaFoldDB" id="A0A8S1V613"/>
<evidence type="ECO:0000313" key="2">
    <source>
        <dbReference type="EMBL" id="CAD8172107.1"/>
    </source>
</evidence>
<sequence>MLEQSGHTKAHSECFQTVFESDIESLQKRPKSSSQDNYKKLFEIVKDCSNSKLQQAHSDEIPEFDSLEDSCQIRPSLCTNKSSKQSQEREEKLFEKELIQPLNEEDHQLIAKSEREQCKLPSIVMKNGGCYTGYWYKKKPQGQGEYKFADSSRYNGEWSNGYASGKGKFFDTEGGCYCGDFHLNYMQGKGVYNYSDGSIYDGQWSNDKYNGFGIEVKSDSHYKGQFRNGLKHGHGILIFSNKEKYEGSFINGQFEGKGTFMWPDGRRYQGDWKNGMMHGQGILSWSDGRVYVGQYVNDKRQGFGTFQFADGRKYSGQWMNGLQHGTGEFTEQHGQITKGVWREGKLFSLI</sequence>
<evidence type="ECO:0008006" key="4">
    <source>
        <dbReference type="Google" id="ProtNLM"/>
    </source>
</evidence>
<dbReference type="OMA" id="GEFTEQH"/>
<evidence type="ECO:0000256" key="1">
    <source>
        <dbReference type="ARBA" id="ARBA00022737"/>
    </source>
</evidence>
<proteinExistence type="predicted"/>
<dbReference type="EMBL" id="CAJJDP010000058">
    <property type="protein sequence ID" value="CAD8172107.1"/>
    <property type="molecule type" value="Genomic_DNA"/>
</dbReference>
<dbReference type="InterPro" id="IPR003409">
    <property type="entry name" value="MORN"/>
</dbReference>
<dbReference type="SMART" id="SM00698">
    <property type="entry name" value="MORN"/>
    <property type="match status" value="9"/>
</dbReference>
<accession>A0A8S1V613</accession>
<dbReference type="Proteomes" id="UP000683925">
    <property type="component" value="Unassembled WGS sequence"/>
</dbReference>
<comment type="caution">
    <text evidence="2">The sequence shown here is derived from an EMBL/GenBank/DDBJ whole genome shotgun (WGS) entry which is preliminary data.</text>
</comment>
<dbReference type="OrthoDB" id="423343at2759"/>
<gene>
    <name evidence="2" type="ORF">POCTA_138.1.T0590204</name>
</gene>
<dbReference type="PANTHER" id="PTHR43215:SF14">
    <property type="entry name" value="RADIAL SPOKE HEAD 1 HOMOLOG"/>
    <property type="match status" value="1"/>
</dbReference>